<protein>
    <recommendedName>
        <fullName evidence="6">DUF2501 domain-containing protein</fullName>
    </recommendedName>
</protein>
<reference evidence="3 4" key="1">
    <citation type="submission" date="2016-11" db="EMBL/GenBank/DDBJ databases">
        <authorList>
            <person name="Jaros S."/>
            <person name="Januszkiewicz K."/>
            <person name="Wedrychowicz H."/>
        </authorList>
    </citation>
    <scope>NUCLEOTIDE SEQUENCE [LARGE SCALE GENOMIC DNA]</scope>
    <source>
        <strain evidence="3 4">DSM 4740</strain>
    </source>
</reference>
<dbReference type="EMBL" id="FRCA01000001">
    <property type="protein sequence ID" value="SHL34061.1"/>
    <property type="molecule type" value="Genomic_DNA"/>
</dbReference>
<evidence type="ECO:0000313" key="3">
    <source>
        <dbReference type="EMBL" id="SHL34061.1"/>
    </source>
</evidence>
<feature type="signal peptide" evidence="1">
    <location>
        <begin position="1"/>
        <end position="24"/>
    </location>
</feature>
<dbReference type="AlphaFoldDB" id="A0A1M6ZU98"/>
<dbReference type="EMBL" id="BJXU01000017">
    <property type="protein sequence ID" value="GEN22643.1"/>
    <property type="molecule type" value="Genomic_DNA"/>
</dbReference>
<evidence type="ECO:0008006" key="6">
    <source>
        <dbReference type="Google" id="ProtNLM"/>
    </source>
</evidence>
<dbReference type="STRING" id="44933.SAMN05660971_00251"/>
<keyword evidence="1" id="KW-0732">Signal</keyword>
<dbReference type="RefSeq" id="WP_073433208.1">
    <property type="nucleotide sequence ID" value="NZ_BJXU01000017.1"/>
</dbReference>
<dbReference type="Pfam" id="PF10696">
    <property type="entry name" value="DUF2501"/>
    <property type="match status" value="1"/>
</dbReference>
<proteinExistence type="predicted"/>
<feature type="chain" id="PRO_5012590550" description="DUF2501 domain-containing protein" evidence="1">
    <location>
        <begin position="25"/>
        <end position="145"/>
    </location>
</feature>
<dbReference type="InterPro" id="IPR019637">
    <property type="entry name" value="DUF2501"/>
</dbReference>
<dbReference type="Proteomes" id="UP000321726">
    <property type="component" value="Unassembled WGS sequence"/>
</dbReference>
<accession>A0A1M6ZU98</accession>
<organism evidence="3 4">
    <name type="scientific">Halomonas cupida</name>
    <dbReference type="NCBI Taxonomy" id="44933"/>
    <lineage>
        <taxon>Bacteria</taxon>
        <taxon>Pseudomonadati</taxon>
        <taxon>Pseudomonadota</taxon>
        <taxon>Gammaproteobacteria</taxon>
        <taxon>Oceanospirillales</taxon>
        <taxon>Halomonadaceae</taxon>
        <taxon>Halomonas</taxon>
    </lineage>
</organism>
<sequence length="145" mass="14667">MDTRLKTLILAGLFSLSSIGQVQALSLDSVTDQAGDMLSGGESGGLLSSLSSGSFSSGSLTNLTGVISYCQENGYLDSTADIAKNQVMEQLGVSSEPMNDSDYQEGLSGILQGDGESFNLASLGDTVGEKACGIVADQALSIAGG</sequence>
<name>A0A1M6ZU98_9GAMM</name>
<dbReference type="OrthoDB" id="6168142at2"/>
<gene>
    <name evidence="2" type="ORF">HCU01_05920</name>
    <name evidence="3" type="ORF">SAMN05660971_00251</name>
</gene>
<evidence type="ECO:0000313" key="4">
    <source>
        <dbReference type="Proteomes" id="UP000184123"/>
    </source>
</evidence>
<dbReference type="Proteomes" id="UP000184123">
    <property type="component" value="Unassembled WGS sequence"/>
</dbReference>
<evidence type="ECO:0000313" key="2">
    <source>
        <dbReference type="EMBL" id="GEN22643.1"/>
    </source>
</evidence>
<reference evidence="2 5" key="2">
    <citation type="submission" date="2019-07" db="EMBL/GenBank/DDBJ databases">
        <title>Whole genome shotgun sequence of Halomonas cupida NBRC 102219.</title>
        <authorList>
            <person name="Hosoyama A."/>
            <person name="Uohara A."/>
            <person name="Ohji S."/>
            <person name="Ichikawa N."/>
        </authorList>
    </citation>
    <scope>NUCLEOTIDE SEQUENCE [LARGE SCALE GENOMIC DNA]</scope>
    <source>
        <strain evidence="2 5">NBRC 102219</strain>
    </source>
</reference>
<evidence type="ECO:0000313" key="5">
    <source>
        <dbReference type="Proteomes" id="UP000321726"/>
    </source>
</evidence>
<keyword evidence="5" id="KW-1185">Reference proteome</keyword>
<evidence type="ECO:0000256" key="1">
    <source>
        <dbReference type="SAM" id="SignalP"/>
    </source>
</evidence>